<dbReference type="Proteomes" id="UP000070422">
    <property type="component" value="Unassembled WGS sequence"/>
</dbReference>
<evidence type="ECO:0000313" key="2">
    <source>
        <dbReference type="Proteomes" id="UP000070422"/>
    </source>
</evidence>
<dbReference type="EMBL" id="LSCQ01000020">
    <property type="protein sequence ID" value="KXB37718.1"/>
    <property type="molecule type" value="Genomic_DNA"/>
</dbReference>
<gene>
    <name evidence="1" type="ORF">HMPREF3187_00434</name>
</gene>
<evidence type="ECO:0000313" key="1">
    <source>
        <dbReference type="EMBL" id="KXB37718.1"/>
    </source>
</evidence>
<accession>A0A133Y3D5</accession>
<name>A0A133Y3D5_9LACT</name>
<proteinExistence type="predicted"/>
<protein>
    <submittedName>
        <fullName evidence="1">Uncharacterized protein</fullName>
    </submittedName>
</protein>
<organism evidence="1 2">
    <name type="scientific">Aerococcus christensenii</name>
    <dbReference type="NCBI Taxonomy" id="87541"/>
    <lineage>
        <taxon>Bacteria</taxon>
        <taxon>Bacillati</taxon>
        <taxon>Bacillota</taxon>
        <taxon>Bacilli</taxon>
        <taxon>Lactobacillales</taxon>
        <taxon>Aerococcaceae</taxon>
        <taxon>Aerococcus</taxon>
    </lineage>
</organism>
<dbReference type="PATRIC" id="fig|87541.4.peg.438"/>
<sequence length="39" mass="4564">MALALFYFLVRKSLVKESDVSIFRLKDERLKMKEGGIEC</sequence>
<reference evidence="1 2" key="1">
    <citation type="submission" date="2016-01" db="EMBL/GenBank/DDBJ databases">
        <authorList>
            <person name="Oliw E.H."/>
        </authorList>
    </citation>
    <scope>NUCLEOTIDE SEQUENCE [LARGE SCALE GENOMIC DNA]</scope>
    <source>
        <strain evidence="1 2">KA00635</strain>
    </source>
</reference>
<comment type="caution">
    <text evidence="1">The sequence shown here is derived from an EMBL/GenBank/DDBJ whole genome shotgun (WGS) entry which is preliminary data.</text>
</comment>
<dbReference type="AlphaFoldDB" id="A0A133Y3D5"/>